<dbReference type="Gene3D" id="3.30.40.10">
    <property type="entry name" value="Zinc/RING finger domain, C3HC4 (zinc finger)"/>
    <property type="match status" value="1"/>
</dbReference>
<dbReference type="PROSITE" id="PS50089">
    <property type="entry name" value="ZF_RING_2"/>
    <property type="match status" value="1"/>
</dbReference>
<proteinExistence type="predicted"/>
<dbReference type="AlphaFoldDB" id="A0A822YJY1"/>
<dbReference type="GO" id="GO:0008270">
    <property type="term" value="F:zinc ion binding"/>
    <property type="evidence" value="ECO:0007669"/>
    <property type="project" value="UniProtKB-KW"/>
</dbReference>
<evidence type="ECO:0000259" key="3">
    <source>
        <dbReference type="PROSITE" id="PS50089"/>
    </source>
</evidence>
<dbReference type="InterPro" id="IPR001841">
    <property type="entry name" value="Znf_RING"/>
</dbReference>
<dbReference type="PANTHER" id="PTHR47662">
    <property type="entry name" value="RING-TYPE DOMAIN-CONTAINING PROTEIN"/>
    <property type="match status" value="1"/>
</dbReference>
<keyword evidence="2" id="KW-0472">Membrane</keyword>
<feature type="transmembrane region" description="Helical" evidence="2">
    <location>
        <begin position="6"/>
        <end position="24"/>
    </location>
</feature>
<gene>
    <name evidence="4" type="ORF">HUJ06_010470</name>
</gene>
<dbReference type="SUPFAM" id="SSF57850">
    <property type="entry name" value="RING/U-box"/>
    <property type="match status" value="1"/>
</dbReference>
<organism evidence="4 5">
    <name type="scientific">Nelumbo nucifera</name>
    <name type="common">Sacred lotus</name>
    <dbReference type="NCBI Taxonomy" id="4432"/>
    <lineage>
        <taxon>Eukaryota</taxon>
        <taxon>Viridiplantae</taxon>
        <taxon>Streptophyta</taxon>
        <taxon>Embryophyta</taxon>
        <taxon>Tracheophyta</taxon>
        <taxon>Spermatophyta</taxon>
        <taxon>Magnoliopsida</taxon>
        <taxon>Proteales</taxon>
        <taxon>Nelumbonaceae</taxon>
        <taxon>Nelumbo</taxon>
    </lineage>
</organism>
<protein>
    <recommendedName>
        <fullName evidence="3">RING-type domain-containing protein</fullName>
    </recommendedName>
</protein>
<feature type="domain" description="RING-type" evidence="3">
    <location>
        <begin position="92"/>
        <end position="134"/>
    </location>
</feature>
<dbReference type="SMART" id="SM00184">
    <property type="entry name" value="RING"/>
    <property type="match status" value="1"/>
</dbReference>
<evidence type="ECO:0000313" key="5">
    <source>
        <dbReference type="Proteomes" id="UP000607653"/>
    </source>
</evidence>
<keyword evidence="2" id="KW-0812">Transmembrane</keyword>
<accession>A0A822YJY1</accession>
<sequence length="176" mass="20535">MCSHTPSIMAFLVVLPLVILHICLKKLFPKFTTRLFTWRCRILDQTHLNWSWIWHSMIPKSSLWIIPFQKAAKNLVSAALSAERQLEKEVECAVCLCKIEEGEEMGDLRCDHLFHKVCLDRWLGHGHATCPLCRGSLRPRRMVVELAERGVLAEELTFMFTSFQQGSKARSRWWLR</sequence>
<evidence type="ECO:0000313" key="4">
    <source>
        <dbReference type="EMBL" id="DAD31619.1"/>
    </source>
</evidence>
<keyword evidence="1" id="KW-0862">Zinc</keyword>
<dbReference type="InterPro" id="IPR013083">
    <property type="entry name" value="Znf_RING/FYVE/PHD"/>
</dbReference>
<dbReference type="Proteomes" id="UP000607653">
    <property type="component" value="Unassembled WGS sequence"/>
</dbReference>
<dbReference type="EMBL" id="DUZY01000003">
    <property type="protein sequence ID" value="DAD31619.1"/>
    <property type="molecule type" value="Genomic_DNA"/>
</dbReference>
<keyword evidence="1" id="KW-0863">Zinc-finger</keyword>
<comment type="caution">
    <text evidence="4">The sequence shown here is derived from an EMBL/GenBank/DDBJ whole genome shotgun (WGS) entry which is preliminary data.</text>
</comment>
<keyword evidence="5" id="KW-1185">Reference proteome</keyword>
<name>A0A822YJY1_NELNU</name>
<evidence type="ECO:0000256" key="2">
    <source>
        <dbReference type="SAM" id="Phobius"/>
    </source>
</evidence>
<dbReference type="Pfam" id="PF13639">
    <property type="entry name" value="zf-RING_2"/>
    <property type="match status" value="1"/>
</dbReference>
<keyword evidence="2" id="KW-1133">Transmembrane helix</keyword>
<reference evidence="4 5" key="1">
    <citation type="journal article" date="2020" name="Mol. Biol. Evol.">
        <title>Distinct Expression and Methylation Patterns for Genes with Different Fates following a Single Whole-Genome Duplication in Flowering Plants.</title>
        <authorList>
            <person name="Shi T."/>
            <person name="Rahmani R.S."/>
            <person name="Gugger P.F."/>
            <person name="Wang M."/>
            <person name="Li H."/>
            <person name="Zhang Y."/>
            <person name="Li Z."/>
            <person name="Wang Q."/>
            <person name="Van de Peer Y."/>
            <person name="Marchal K."/>
            <person name="Chen J."/>
        </authorList>
    </citation>
    <scope>NUCLEOTIDE SEQUENCE [LARGE SCALE GENOMIC DNA]</scope>
    <source>
        <tissue evidence="4">Leaf</tissue>
    </source>
</reference>
<keyword evidence="1" id="KW-0479">Metal-binding</keyword>
<dbReference type="PANTHER" id="PTHR47662:SF1">
    <property type="entry name" value="RING-TYPE DOMAIN-CONTAINING PROTEIN"/>
    <property type="match status" value="1"/>
</dbReference>
<evidence type="ECO:0000256" key="1">
    <source>
        <dbReference type="PROSITE-ProRule" id="PRU00175"/>
    </source>
</evidence>